<feature type="transmembrane region" description="Helical" evidence="9">
    <location>
        <begin position="138"/>
        <end position="159"/>
    </location>
</feature>
<evidence type="ECO:0000313" key="10">
    <source>
        <dbReference type="EMBL" id="CAB9502752.1"/>
    </source>
</evidence>
<dbReference type="EMBL" id="CAICTM010000144">
    <property type="protein sequence ID" value="CAB9502752.1"/>
    <property type="molecule type" value="Genomic_DNA"/>
</dbReference>
<protein>
    <submittedName>
        <fullName evidence="10">UPF0187 protein</fullName>
    </submittedName>
</protein>
<evidence type="ECO:0000256" key="7">
    <source>
        <dbReference type="ARBA" id="ARBA00023136"/>
    </source>
</evidence>
<feature type="compositionally biased region" description="Low complexity" evidence="8">
    <location>
        <begin position="24"/>
        <end position="44"/>
    </location>
</feature>
<dbReference type="GO" id="GO:0005886">
    <property type="term" value="C:plasma membrane"/>
    <property type="evidence" value="ECO:0007669"/>
    <property type="project" value="UniProtKB-SubCell"/>
</dbReference>
<organism evidence="10 11">
    <name type="scientific">Seminavis robusta</name>
    <dbReference type="NCBI Taxonomy" id="568900"/>
    <lineage>
        <taxon>Eukaryota</taxon>
        <taxon>Sar</taxon>
        <taxon>Stramenopiles</taxon>
        <taxon>Ochrophyta</taxon>
        <taxon>Bacillariophyta</taxon>
        <taxon>Bacillariophyceae</taxon>
        <taxon>Bacillariophycidae</taxon>
        <taxon>Naviculales</taxon>
        <taxon>Naviculaceae</taxon>
        <taxon>Seminavis</taxon>
    </lineage>
</organism>
<dbReference type="AlphaFoldDB" id="A0A9N8H7N4"/>
<name>A0A9N8H7N4_9STRA</name>
<evidence type="ECO:0000256" key="1">
    <source>
        <dbReference type="ARBA" id="ARBA00004651"/>
    </source>
</evidence>
<dbReference type="OrthoDB" id="48050at2759"/>
<evidence type="ECO:0000256" key="3">
    <source>
        <dbReference type="ARBA" id="ARBA00022475"/>
    </source>
</evidence>
<comment type="caution">
    <text evidence="10">The sequence shown here is derived from an EMBL/GenBank/DDBJ whole genome shotgun (WGS) entry which is preliminary data.</text>
</comment>
<evidence type="ECO:0000256" key="9">
    <source>
        <dbReference type="SAM" id="Phobius"/>
    </source>
</evidence>
<gene>
    <name evidence="10" type="ORF">SEMRO_145_G067250.1</name>
</gene>
<keyword evidence="2" id="KW-0813">Transport</keyword>
<dbReference type="Pfam" id="PF25539">
    <property type="entry name" value="Bestrophin_2"/>
    <property type="match status" value="1"/>
</dbReference>
<reference evidence="10" key="1">
    <citation type="submission" date="2020-06" db="EMBL/GenBank/DDBJ databases">
        <authorList>
            <consortium name="Plant Systems Biology data submission"/>
        </authorList>
    </citation>
    <scope>NUCLEOTIDE SEQUENCE</scope>
    <source>
        <strain evidence="10">D6</strain>
    </source>
</reference>
<dbReference type="PANTHER" id="PTHR33281">
    <property type="entry name" value="UPF0187 PROTEIN YNEE"/>
    <property type="match status" value="1"/>
</dbReference>
<evidence type="ECO:0000256" key="8">
    <source>
        <dbReference type="SAM" id="MobiDB-lite"/>
    </source>
</evidence>
<sequence>MTVSLTDSSSNVDDPVALEEGRLGESSNKGNNNSHSSKQGSSSKLSTFFKKTTSVIGNQATFLRTEDEHRERRRQLSYEPTHHWWEPPLRAWIPQCNREILLILVVYNTAVTVLARYSGMCGNPSHHEPGHIFCSDDWILLEDKALVGFAVGMFLLLAFRSNQAYERFWEGRRLWGRTREVCRDYALQVCSVVRVETEDDKEDRRRAVDYLTAFGVAMKLHLRGERHIVSDLSEGTIGKTLSLTFQDIANIQQAKNMPLFCLDVLSDYLNKQQLAGKLSDYQLGIINVGCLSVMSDTLGSCERIRNTPIPLSYVLQLRFFLILWLVLYPLHVVAFYGWFTIVLANLVSYAVLGIESMASEIENPFGNDKNDLDLDEFCLGFCEDTHEILRRHESEDREMLFDRRAIMALDQRRDFRTSTRKLLTRQQPPRQVSQTSVMTDFKETDWAQNSSWAQLTTSSKEILR</sequence>
<keyword evidence="11" id="KW-1185">Reference proteome</keyword>
<evidence type="ECO:0000256" key="4">
    <source>
        <dbReference type="ARBA" id="ARBA00022692"/>
    </source>
</evidence>
<dbReference type="Proteomes" id="UP001153069">
    <property type="component" value="Unassembled WGS sequence"/>
</dbReference>
<dbReference type="PANTHER" id="PTHR33281:SF19">
    <property type="entry name" value="VOLTAGE-DEPENDENT ANION CHANNEL-FORMING PROTEIN YNEE"/>
    <property type="match status" value="1"/>
</dbReference>
<dbReference type="GO" id="GO:0005254">
    <property type="term" value="F:chloride channel activity"/>
    <property type="evidence" value="ECO:0007669"/>
    <property type="project" value="InterPro"/>
</dbReference>
<keyword evidence="4 9" id="KW-0812">Transmembrane</keyword>
<feature type="transmembrane region" description="Helical" evidence="9">
    <location>
        <begin position="100"/>
        <end position="118"/>
    </location>
</feature>
<feature type="region of interest" description="Disordered" evidence="8">
    <location>
        <begin position="1"/>
        <end position="44"/>
    </location>
</feature>
<proteinExistence type="predicted"/>
<dbReference type="InterPro" id="IPR044669">
    <property type="entry name" value="YneE/VCCN1/2-like"/>
</dbReference>
<feature type="compositionally biased region" description="Polar residues" evidence="8">
    <location>
        <begin position="1"/>
        <end position="12"/>
    </location>
</feature>
<comment type="subcellular location">
    <subcellularLocation>
        <location evidence="1">Cell membrane</location>
        <topology evidence="1">Multi-pass membrane protein</topology>
    </subcellularLocation>
</comment>
<evidence type="ECO:0000256" key="6">
    <source>
        <dbReference type="ARBA" id="ARBA00023065"/>
    </source>
</evidence>
<evidence type="ECO:0000256" key="2">
    <source>
        <dbReference type="ARBA" id="ARBA00022448"/>
    </source>
</evidence>
<keyword evidence="6" id="KW-0406">Ion transport</keyword>
<evidence type="ECO:0000256" key="5">
    <source>
        <dbReference type="ARBA" id="ARBA00022989"/>
    </source>
</evidence>
<accession>A0A9N8H7N4</accession>
<keyword evidence="5 9" id="KW-1133">Transmembrane helix</keyword>
<keyword evidence="7 9" id="KW-0472">Membrane</keyword>
<keyword evidence="3" id="KW-1003">Cell membrane</keyword>
<evidence type="ECO:0000313" key="11">
    <source>
        <dbReference type="Proteomes" id="UP001153069"/>
    </source>
</evidence>